<proteinExistence type="predicted"/>
<keyword evidence="1" id="KW-0175">Coiled coil</keyword>
<organism evidence="2 3">
    <name type="scientific">Eiseniibacteriota bacterium</name>
    <dbReference type="NCBI Taxonomy" id="2212470"/>
    <lineage>
        <taxon>Bacteria</taxon>
        <taxon>Candidatus Eiseniibacteriota</taxon>
    </lineage>
</organism>
<protein>
    <submittedName>
        <fullName evidence="2">Uncharacterized protein</fullName>
    </submittedName>
</protein>
<dbReference type="AlphaFoldDB" id="A0A933SEB5"/>
<accession>A0A933SEB5</accession>
<evidence type="ECO:0000256" key="1">
    <source>
        <dbReference type="SAM" id="Coils"/>
    </source>
</evidence>
<name>A0A933SEB5_UNCEI</name>
<evidence type="ECO:0000313" key="2">
    <source>
        <dbReference type="EMBL" id="MBI5170557.1"/>
    </source>
</evidence>
<gene>
    <name evidence="2" type="ORF">HZA61_13800</name>
</gene>
<reference evidence="2" key="1">
    <citation type="submission" date="2020-07" db="EMBL/GenBank/DDBJ databases">
        <title>Huge and variable diversity of episymbiotic CPR bacteria and DPANN archaea in groundwater ecosystems.</title>
        <authorList>
            <person name="He C.Y."/>
            <person name="Keren R."/>
            <person name="Whittaker M."/>
            <person name="Farag I.F."/>
            <person name="Doudna J."/>
            <person name="Cate J.H.D."/>
            <person name="Banfield J.F."/>
        </authorList>
    </citation>
    <scope>NUCLEOTIDE SEQUENCE</scope>
    <source>
        <strain evidence="2">NC_groundwater_1813_Pr3_B-0.1um_71_17</strain>
    </source>
</reference>
<sequence>MTATPDSTVRGLKEMRERVVVLESESKELAARLAGWRDTQGHPETVRRSERERIEAALRESRRELEQCEARPPLFFKGKHAEKVASLKADVKGLEDQLQSVIEQAARELEAIPSKIVEAEARAAHVADELVTLRPELARAEAEERREKERFYSEKLRPALERLVGHKANERRIDFLDDLKHVSALMESVPSLGLDRMTVGKCVALHAYVVGYLCMKWYPGDPDDLLSKLADVDDELRNQESDDDLLELALGVGLMLNPLRIVSLLENTGHNGSVTHRLRQIEGIYPGNLAACERKFMHVMRISPQEWPRKLAENGLDRLNEIRR</sequence>
<feature type="coiled-coil region" evidence="1">
    <location>
        <begin position="12"/>
        <end position="111"/>
    </location>
</feature>
<dbReference type="Proteomes" id="UP000696931">
    <property type="component" value="Unassembled WGS sequence"/>
</dbReference>
<evidence type="ECO:0000313" key="3">
    <source>
        <dbReference type="Proteomes" id="UP000696931"/>
    </source>
</evidence>
<dbReference type="EMBL" id="JACRIW010000097">
    <property type="protein sequence ID" value="MBI5170557.1"/>
    <property type="molecule type" value="Genomic_DNA"/>
</dbReference>
<comment type="caution">
    <text evidence="2">The sequence shown here is derived from an EMBL/GenBank/DDBJ whole genome shotgun (WGS) entry which is preliminary data.</text>
</comment>